<keyword evidence="4" id="KW-1185">Reference proteome</keyword>
<keyword evidence="1" id="KW-1133">Transmembrane helix</keyword>
<protein>
    <recommendedName>
        <fullName evidence="2">F-box domain-containing protein</fullName>
    </recommendedName>
</protein>
<feature type="transmembrane region" description="Helical" evidence="1">
    <location>
        <begin position="273"/>
        <end position="294"/>
    </location>
</feature>
<dbReference type="Proteomes" id="UP001491310">
    <property type="component" value="Unassembled WGS sequence"/>
</dbReference>
<sequence length="297" mass="33434">MLSRLWQGRRSDGIRLIDFRLSFASVILCSAFLVGIIVEQPAVQRSRVESCRPEMVTRLTRMLSGAKAQEYALLGTLPEDILHLIFRTAELHTAAGTKDRCRLAAVCRRWKTALYNPEYWQEIELTTGDFKASSAFAEGLLSCAARAGQWLQRVRVVQVLPGRGCTPKVVYGDSGTRLEMYRGAQSGFSADSKDLEAWLKLCHERLKGTRTPPSRKDAAWHCGFKQIEEVMSGKRFRIQKPRLQPEIMNFVLTFGQWMAATGSPIVFIAGCTLWARLILGWVIWSTTLAATFIMSNI</sequence>
<proteinExistence type="predicted"/>
<evidence type="ECO:0000256" key="1">
    <source>
        <dbReference type="SAM" id="Phobius"/>
    </source>
</evidence>
<dbReference type="PROSITE" id="PS50181">
    <property type="entry name" value="FBOX"/>
    <property type="match status" value="1"/>
</dbReference>
<reference evidence="3 4" key="1">
    <citation type="journal article" date="2024" name="Nat. Commun.">
        <title>Phylogenomics reveals the evolutionary origins of lichenization in chlorophyte algae.</title>
        <authorList>
            <person name="Puginier C."/>
            <person name="Libourel C."/>
            <person name="Otte J."/>
            <person name="Skaloud P."/>
            <person name="Haon M."/>
            <person name="Grisel S."/>
            <person name="Petersen M."/>
            <person name="Berrin J.G."/>
            <person name="Delaux P.M."/>
            <person name="Dal Grande F."/>
            <person name="Keller J."/>
        </authorList>
    </citation>
    <scope>NUCLEOTIDE SEQUENCE [LARGE SCALE GENOMIC DNA]</scope>
    <source>
        <strain evidence="3 4">SAG 216-7</strain>
    </source>
</reference>
<evidence type="ECO:0000313" key="3">
    <source>
        <dbReference type="EMBL" id="KAK9915660.1"/>
    </source>
</evidence>
<accession>A0ABR2YVB8</accession>
<dbReference type="InterPro" id="IPR036047">
    <property type="entry name" value="F-box-like_dom_sf"/>
</dbReference>
<comment type="caution">
    <text evidence="3">The sequence shown here is derived from an EMBL/GenBank/DDBJ whole genome shotgun (WGS) entry which is preliminary data.</text>
</comment>
<dbReference type="InterPro" id="IPR001810">
    <property type="entry name" value="F-box_dom"/>
</dbReference>
<gene>
    <name evidence="3" type="ORF">WJX75_002304</name>
</gene>
<dbReference type="SUPFAM" id="SSF81383">
    <property type="entry name" value="F-box domain"/>
    <property type="match status" value="1"/>
</dbReference>
<organism evidence="3 4">
    <name type="scientific">Coccomyxa subellipsoidea</name>
    <dbReference type="NCBI Taxonomy" id="248742"/>
    <lineage>
        <taxon>Eukaryota</taxon>
        <taxon>Viridiplantae</taxon>
        <taxon>Chlorophyta</taxon>
        <taxon>core chlorophytes</taxon>
        <taxon>Trebouxiophyceae</taxon>
        <taxon>Trebouxiophyceae incertae sedis</taxon>
        <taxon>Coccomyxaceae</taxon>
        <taxon>Coccomyxa</taxon>
    </lineage>
</organism>
<evidence type="ECO:0000313" key="4">
    <source>
        <dbReference type="Proteomes" id="UP001491310"/>
    </source>
</evidence>
<name>A0ABR2YVB8_9CHLO</name>
<feature type="domain" description="F-box" evidence="2">
    <location>
        <begin position="71"/>
        <end position="123"/>
    </location>
</feature>
<evidence type="ECO:0000259" key="2">
    <source>
        <dbReference type="PROSITE" id="PS50181"/>
    </source>
</evidence>
<dbReference type="SMART" id="SM00256">
    <property type="entry name" value="FBOX"/>
    <property type="match status" value="1"/>
</dbReference>
<dbReference type="Gene3D" id="1.20.1280.50">
    <property type="match status" value="1"/>
</dbReference>
<keyword evidence="1" id="KW-0472">Membrane</keyword>
<dbReference type="Pfam" id="PF12937">
    <property type="entry name" value="F-box-like"/>
    <property type="match status" value="1"/>
</dbReference>
<keyword evidence="1" id="KW-0812">Transmembrane</keyword>
<dbReference type="EMBL" id="JALJOT010000004">
    <property type="protein sequence ID" value="KAK9915660.1"/>
    <property type="molecule type" value="Genomic_DNA"/>
</dbReference>
<feature type="transmembrane region" description="Helical" evidence="1">
    <location>
        <begin position="20"/>
        <end position="38"/>
    </location>
</feature>
<feature type="transmembrane region" description="Helical" evidence="1">
    <location>
        <begin position="247"/>
        <end position="267"/>
    </location>
</feature>